<keyword evidence="1" id="KW-0472">Membrane</keyword>
<feature type="transmembrane region" description="Helical" evidence="1">
    <location>
        <begin position="16"/>
        <end position="35"/>
    </location>
</feature>
<name>A0A840WG36_9ACTN</name>
<feature type="transmembrane region" description="Helical" evidence="1">
    <location>
        <begin position="41"/>
        <end position="59"/>
    </location>
</feature>
<keyword evidence="3" id="KW-1185">Reference proteome</keyword>
<sequence>MRPPLEPRFLQSWQRILLWSLGGVAFVAGATAVFTTENGSGAVALLVFSGLALAVAVLGDRIERFEFGGATLRLRAAAADRYAQAEQAEEDGDSPSAAQLRDEAHALLDAAGPLLTDYRSTRATMPSGPARVRALERIMSRGRQLARTQAFAPEEVRKWLSNGNDEERITALGLMQADTSLRDFSAVLTVLTKPRSAFEHYHAMVLAEQMLDELEPEQRADLAKALRGEQVQNLRPNSDRRVLSNAILRALAPSV</sequence>
<evidence type="ECO:0000256" key="1">
    <source>
        <dbReference type="SAM" id="Phobius"/>
    </source>
</evidence>
<accession>A0A840WG36</accession>
<protein>
    <submittedName>
        <fullName evidence="2">Uncharacterized protein</fullName>
    </submittedName>
</protein>
<proteinExistence type="predicted"/>
<keyword evidence="1" id="KW-0812">Transmembrane</keyword>
<gene>
    <name evidence="2" type="ORF">HNR07_003108</name>
</gene>
<reference evidence="2 3" key="1">
    <citation type="submission" date="2020-08" db="EMBL/GenBank/DDBJ databases">
        <title>Sequencing the genomes of 1000 actinobacteria strains.</title>
        <authorList>
            <person name="Klenk H.-P."/>
        </authorList>
    </citation>
    <scope>NUCLEOTIDE SEQUENCE [LARGE SCALE GENOMIC DNA]</scope>
    <source>
        <strain evidence="2 3">DSM 44598</strain>
    </source>
</reference>
<dbReference type="AlphaFoldDB" id="A0A840WG36"/>
<evidence type="ECO:0000313" key="2">
    <source>
        <dbReference type="EMBL" id="MBB5491971.1"/>
    </source>
</evidence>
<organism evidence="2 3">
    <name type="scientific">Nocardiopsis metallicus</name>
    <dbReference type="NCBI Taxonomy" id="179819"/>
    <lineage>
        <taxon>Bacteria</taxon>
        <taxon>Bacillati</taxon>
        <taxon>Actinomycetota</taxon>
        <taxon>Actinomycetes</taxon>
        <taxon>Streptosporangiales</taxon>
        <taxon>Nocardiopsidaceae</taxon>
        <taxon>Nocardiopsis</taxon>
    </lineage>
</organism>
<dbReference type="Proteomes" id="UP000579647">
    <property type="component" value="Unassembled WGS sequence"/>
</dbReference>
<dbReference type="EMBL" id="JACHDO010000001">
    <property type="protein sequence ID" value="MBB5491971.1"/>
    <property type="molecule type" value="Genomic_DNA"/>
</dbReference>
<evidence type="ECO:0000313" key="3">
    <source>
        <dbReference type="Proteomes" id="UP000579647"/>
    </source>
</evidence>
<comment type="caution">
    <text evidence="2">The sequence shown here is derived from an EMBL/GenBank/DDBJ whole genome shotgun (WGS) entry which is preliminary data.</text>
</comment>
<keyword evidence="1" id="KW-1133">Transmembrane helix</keyword>
<dbReference type="RefSeq" id="WP_184365557.1">
    <property type="nucleotide sequence ID" value="NZ_BAAAKM010000164.1"/>
</dbReference>